<reference evidence="2" key="1">
    <citation type="journal article" date="2023" name="Mol. Phylogenet. Evol.">
        <title>Genome-scale phylogeny and comparative genomics of the fungal order Sordariales.</title>
        <authorList>
            <person name="Hensen N."/>
            <person name="Bonometti L."/>
            <person name="Westerberg I."/>
            <person name="Brannstrom I.O."/>
            <person name="Guillou S."/>
            <person name="Cros-Aarteil S."/>
            <person name="Calhoun S."/>
            <person name="Haridas S."/>
            <person name="Kuo A."/>
            <person name="Mondo S."/>
            <person name="Pangilinan J."/>
            <person name="Riley R."/>
            <person name="LaButti K."/>
            <person name="Andreopoulos B."/>
            <person name="Lipzen A."/>
            <person name="Chen C."/>
            <person name="Yan M."/>
            <person name="Daum C."/>
            <person name="Ng V."/>
            <person name="Clum A."/>
            <person name="Steindorff A."/>
            <person name="Ohm R.A."/>
            <person name="Martin F."/>
            <person name="Silar P."/>
            <person name="Natvig D.O."/>
            <person name="Lalanne C."/>
            <person name="Gautier V."/>
            <person name="Ament-Velasquez S.L."/>
            <person name="Kruys A."/>
            <person name="Hutchinson M.I."/>
            <person name="Powell A.J."/>
            <person name="Barry K."/>
            <person name="Miller A.N."/>
            <person name="Grigoriev I.V."/>
            <person name="Debuchy R."/>
            <person name="Gladieux P."/>
            <person name="Hiltunen Thoren M."/>
            <person name="Johannesson H."/>
        </authorList>
    </citation>
    <scope>NUCLEOTIDE SEQUENCE</scope>
    <source>
        <strain evidence="2">CBS 892.96</strain>
    </source>
</reference>
<feature type="compositionally biased region" description="Polar residues" evidence="1">
    <location>
        <begin position="18"/>
        <end position="34"/>
    </location>
</feature>
<dbReference type="AlphaFoldDB" id="A0AAN6WEN6"/>
<comment type="caution">
    <text evidence="2">The sequence shown here is derived from an EMBL/GenBank/DDBJ whole genome shotgun (WGS) entry which is preliminary data.</text>
</comment>
<reference evidence="2" key="2">
    <citation type="submission" date="2023-05" db="EMBL/GenBank/DDBJ databases">
        <authorList>
            <consortium name="Lawrence Berkeley National Laboratory"/>
            <person name="Steindorff A."/>
            <person name="Hensen N."/>
            <person name="Bonometti L."/>
            <person name="Westerberg I."/>
            <person name="Brannstrom I.O."/>
            <person name="Guillou S."/>
            <person name="Cros-Aarteil S."/>
            <person name="Calhoun S."/>
            <person name="Haridas S."/>
            <person name="Kuo A."/>
            <person name="Mondo S."/>
            <person name="Pangilinan J."/>
            <person name="Riley R."/>
            <person name="Labutti K."/>
            <person name="Andreopoulos B."/>
            <person name="Lipzen A."/>
            <person name="Chen C."/>
            <person name="Yanf M."/>
            <person name="Daum C."/>
            <person name="Ng V."/>
            <person name="Clum A."/>
            <person name="Ohm R."/>
            <person name="Martin F."/>
            <person name="Silar P."/>
            <person name="Natvig D."/>
            <person name="Lalanne C."/>
            <person name="Gautier V."/>
            <person name="Ament-Velasquez S.L."/>
            <person name="Kruys A."/>
            <person name="Hutchinson M.I."/>
            <person name="Powell A.J."/>
            <person name="Barry K."/>
            <person name="Miller A.N."/>
            <person name="Grigoriev I.V."/>
            <person name="Debuchy R."/>
            <person name="Gladieux P."/>
            <person name="Thoren M.H."/>
            <person name="Johannesson H."/>
        </authorList>
    </citation>
    <scope>NUCLEOTIDE SEQUENCE</scope>
    <source>
        <strain evidence="2">CBS 892.96</strain>
    </source>
</reference>
<evidence type="ECO:0000313" key="2">
    <source>
        <dbReference type="EMBL" id="KAK4180664.1"/>
    </source>
</evidence>
<dbReference type="Proteomes" id="UP001302321">
    <property type="component" value="Unassembled WGS sequence"/>
</dbReference>
<sequence>MPPQRAQAPPPQPSSPATTANPDQSNITISTTQSDADPARYQFYGTTFTLHRVSRLFLGLQLHKVDSTPTLSESRLRTLAQRLRDVLVGDVVRGVEVGLGATESSDIDSRNSMGRMGSLEAVVMKRLDAGDLLDVNLERLQEQRSEDDDGGGGGEDVAVLWASLKGRLEGKQGLAIELVYENSVCVALLLPDLSSQSSSSTANRHRGPFLRLPLMLMRMPTALKAVVTEFLAAEFDCKVSPSRIGTRTMVGGLERWIGTIGMNKMEQKKDMLVALGFNVSPMLPKKKLDEGQEAGGGNGGHKEKPGLATIDVIIPWQDLSHFVKAGQEIEQDEIERRYEEGGVGYGAKLKEQREALTGRLAGRLREEGWEWRDKGQQPFTEALAEYTNNIMALKLFHPAVRVVKVACSGFVMAEGKLKIFETMDRAAVVDLLGVMCEKAMVQDTE</sequence>
<gene>
    <name evidence="2" type="ORF">QBC36DRAFT_19807</name>
</gene>
<organism evidence="2 3">
    <name type="scientific">Triangularia setosa</name>
    <dbReference type="NCBI Taxonomy" id="2587417"/>
    <lineage>
        <taxon>Eukaryota</taxon>
        <taxon>Fungi</taxon>
        <taxon>Dikarya</taxon>
        <taxon>Ascomycota</taxon>
        <taxon>Pezizomycotina</taxon>
        <taxon>Sordariomycetes</taxon>
        <taxon>Sordariomycetidae</taxon>
        <taxon>Sordariales</taxon>
        <taxon>Podosporaceae</taxon>
        <taxon>Triangularia</taxon>
    </lineage>
</organism>
<protein>
    <submittedName>
        <fullName evidence="2">Kinetochore complex Sim4 subunit Fta1-domain-containing protein</fullName>
    </submittedName>
</protein>
<evidence type="ECO:0000313" key="3">
    <source>
        <dbReference type="Proteomes" id="UP001302321"/>
    </source>
</evidence>
<dbReference type="Pfam" id="PF13092">
    <property type="entry name" value="CENP-L"/>
    <property type="match status" value="1"/>
</dbReference>
<feature type="compositionally biased region" description="Pro residues" evidence="1">
    <location>
        <begin position="1"/>
        <end position="14"/>
    </location>
</feature>
<feature type="region of interest" description="Disordered" evidence="1">
    <location>
        <begin position="1"/>
        <end position="34"/>
    </location>
</feature>
<proteinExistence type="predicted"/>
<accession>A0AAN6WEN6</accession>
<dbReference type="EMBL" id="MU866096">
    <property type="protein sequence ID" value="KAK4180664.1"/>
    <property type="molecule type" value="Genomic_DNA"/>
</dbReference>
<evidence type="ECO:0000256" key="1">
    <source>
        <dbReference type="SAM" id="MobiDB-lite"/>
    </source>
</evidence>
<dbReference type="InterPro" id="IPR025204">
    <property type="entry name" value="CENP-L"/>
</dbReference>
<keyword evidence="3" id="KW-1185">Reference proteome</keyword>
<name>A0AAN6WEN6_9PEZI</name>